<keyword evidence="2" id="KW-1185">Reference proteome</keyword>
<evidence type="ECO:0000313" key="1">
    <source>
        <dbReference type="EMBL" id="KAF7333746.1"/>
    </source>
</evidence>
<gene>
    <name evidence="1" type="ORF">MVEN_02331200</name>
</gene>
<dbReference type="EMBL" id="JACAZI010000028">
    <property type="protein sequence ID" value="KAF7333746.1"/>
    <property type="molecule type" value="Genomic_DNA"/>
</dbReference>
<proteinExistence type="predicted"/>
<comment type="caution">
    <text evidence="1">The sequence shown here is derived from an EMBL/GenBank/DDBJ whole genome shotgun (WGS) entry which is preliminary data.</text>
</comment>
<organism evidence="1 2">
    <name type="scientific">Mycena venus</name>
    <dbReference type="NCBI Taxonomy" id="2733690"/>
    <lineage>
        <taxon>Eukaryota</taxon>
        <taxon>Fungi</taxon>
        <taxon>Dikarya</taxon>
        <taxon>Basidiomycota</taxon>
        <taxon>Agaricomycotina</taxon>
        <taxon>Agaricomycetes</taxon>
        <taxon>Agaricomycetidae</taxon>
        <taxon>Agaricales</taxon>
        <taxon>Marasmiineae</taxon>
        <taxon>Mycenaceae</taxon>
        <taxon>Mycena</taxon>
    </lineage>
</organism>
<protein>
    <submittedName>
        <fullName evidence="1">Uncharacterized protein</fullName>
    </submittedName>
</protein>
<sequence>MANSATISSAYTYSKALRTTRTPDPYIFVYEARCCACIITTVPLSALLQAHAMEPVYHQGDSVSTSFTVMLGVDGNNDVISWEYGQKKGDNSVVSPVSVLASDNTLSFLITTRTLTISVRFPSTFRRMTMETGMSRMDAAAIPGSRVPALI</sequence>
<name>A0A8H7CEQ9_9AGAR</name>
<accession>A0A8H7CEQ9</accession>
<reference evidence="1" key="1">
    <citation type="submission" date="2020-05" db="EMBL/GenBank/DDBJ databases">
        <title>Mycena genomes resolve the evolution of fungal bioluminescence.</title>
        <authorList>
            <person name="Tsai I.J."/>
        </authorList>
    </citation>
    <scope>NUCLEOTIDE SEQUENCE</scope>
    <source>
        <strain evidence="1">CCC161011</strain>
    </source>
</reference>
<dbReference type="Proteomes" id="UP000620124">
    <property type="component" value="Unassembled WGS sequence"/>
</dbReference>
<dbReference type="AlphaFoldDB" id="A0A8H7CEQ9"/>
<evidence type="ECO:0000313" key="2">
    <source>
        <dbReference type="Proteomes" id="UP000620124"/>
    </source>
</evidence>